<dbReference type="PIRSF" id="PIRSF032126">
    <property type="entry name" value="F0F1_ATP_synthase_subunit_I"/>
    <property type="match status" value="1"/>
</dbReference>
<proteinExistence type="predicted"/>
<name>A0A382XXI6_9ZZZZ</name>
<protein>
    <recommendedName>
        <fullName evidence="3">ATP synthase protein I</fullName>
    </recommendedName>
</protein>
<evidence type="ECO:0008006" key="3">
    <source>
        <dbReference type="Google" id="ProtNLM"/>
    </source>
</evidence>
<reference evidence="2" key="1">
    <citation type="submission" date="2018-05" db="EMBL/GenBank/DDBJ databases">
        <authorList>
            <person name="Lanie J.A."/>
            <person name="Ng W.-L."/>
            <person name="Kazmierczak K.M."/>
            <person name="Andrzejewski T.M."/>
            <person name="Davidsen T.M."/>
            <person name="Wayne K.J."/>
            <person name="Tettelin H."/>
            <person name="Glass J.I."/>
            <person name="Rusch D."/>
            <person name="Podicherti R."/>
            <person name="Tsui H.-C.T."/>
            <person name="Winkler M.E."/>
        </authorList>
    </citation>
    <scope>NUCLEOTIDE SEQUENCE</scope>
</reference>
<gene>
    <name evidence="2" type="ORF">METZ01_LOCUS428209</name>
</gene>
<sequence>MKKFDVLSARLKIAKKKANKKSLNNDKKNTSSLGTALKLSTEMVAAVFVGSIIGFILDNWFDSKPWFTIIFFFIGAAAGILNVIRSAKLMQKNSD</sequence>
<dbReference type="AlphaFoldDB" id="A0A382XXI6"/>
<keyword evidence="1" id="KW-0812">Transmembrane</keyword>
<feature type="transmembrane region" description="Helical" evidence="1">
    <location>
        <begin position="66"/>
        <end position="84"/>
    </location>
</feature>
<organism evidence="2">
    <name type="scientific">marine metagenome</name>
    <dbReference type="NCBI Taxonomy" id="408172"/>
    <lineage>
        <taxon>unclassified sequences</taxon>
        <taxon>metagenomes</taxon>
        <taxon>ecological metagenomes</taxon>
    </lineage>
</organism>
<evidence type="ECO:0000313" key="2">
    <source>
        <dbReference type="EMBL" id="SVD75355.1"/>
    </source>
</evidence>
<dbReference type="InterPro" id="IPR032820">
    <property type="entry name" value="ATPase_put"/>
</dbReference>
<dbReference type="InterPro" id="IPR016989">
    <property type="entry name" value="Atp1_alphaprobac"/>
</dbReference>
<accession>A0A382XXI6</accession>
<evidence type="ECO:0000256" key="1">
    <source>
        <dbReference type="SAM" id="Phobius"/>
    </source>
</evidence>
<dbReference type="Pfam" id="PF09527">
    <property type="entry name" value="ATPase_gene1"/>
    <property type="match status" value="1"/>
</dbReference>
<keyword evidence="1" id="KW-0472">Membrane</keyword>
<feature type="transmembrane region" description="Helical" evidence="1">
    <location>
        <begin position="43"/>
        <end position="60"/>
    </location>
</feature>
<keyword evidence="1" id="KW-1133">Transmembrane helix</keyword>
<dbReference type="EMBL" id="UINC01171019">
    <property type="protein sequence ID" value="SVD75355.1"/>
    <property type="molecule type" value="Genomic_DNA"/>
</dbReference>